<dbReference type="GO" id="GO:0030649">
    <property type="term" value="P:aminoglycoside antibiotic catabolic process"/>
    <property type="evidence" value="ECO:0007669"/>
    <property type="project" value="TreeGrafter"/>
</dbReference>
<comment type="caution">
    <text evidence="2">The sequence shown here is derived from an EMBL/GenBank/DDBJ whole genome shotgun (WGS) entry which is preliminary data.</text>
</comment>
<dbReference type="AlphaFoldDB" id="A0A1C0ZRB3"/>
<name>A0A1C0ZRB3_9BACL</name>
<accession>A0A1C0ZRB3</accession>
<sequence>MIEIRHVRPDEMEQAVRLSDETFRDAEQASMLKAFPSAFDARLYQSFGAFEGDELVAFMGLVPSVVQVETARMSVLSLGSVCTHPNYRGKKIASTMLRDVYAHAERAGASMLLVSGDGPLYMREGCHYFGSVSRFVVSASHEKMQSFKAKHGTVIRSIHAGDWFQLHAVAANRTVRYEQGVAELPILINSEAIASCYHMQHAVYASFESEQMTAYAIVAVPMEGRAMGEESPFVVEWGGDAVAVVSILAYALHAEKLEALEIPVVWHETKLLQALSIFPYKKMRNHGTVHIVNPERLFNELLPYLTGKAPAAAARLSLRQTLNGGAILLLDNREEATLHAEELVALFFDPQPKMNVPERLKDQLDQLFPVPFPHAGGLNFV</sequence>
<dbReference type="CDD" id="cd04301">
    <property type="entry name" value="NAT_SF"/>
    <property type="match status" value="1"/>
</dbReference>
<dbReference type="PROSITE" id="PS51186">
    <property type="entry name" value="GNAT"/>
    <property type="match status" value="1"/>
</dbReference>
<gene>
    <name evidence="2" type="ORF">A8709_22180</name>
</gene>
<evidence type="ECO:0000259" key="1">
    <source>
        <dbReference type="PROSITE" id="PS51186"/>
    </source>
</evidence>
<proteinExistence type="predicted"/>
<dbReference type="OrthoDB" id="5291446at2"/>
<dbReference type="GO" id="GO:0034069">
    <property type="term" value="F:aminoglycoside N-acetyltransferase activity"/>
    <property type="evidence" value="ECO:0007669"/>
    <property type="project" value="TreeGrafter"/>
</dbReference>
<feature type="domain" description="N-acetyltransferase" evidence="1">
    <location>
        <begin position="2"/>
        <end position="149"/>
    </location>
</feature>
<protein>
    <recommendedName>
        <fullName evidence="1">N-acetyltransferase domain-containing protein</fullName>
    </recommendedName>
</protein>
<dbReference type="InterPro" id="IPR051554">
    <property type="entry name" value="Acetyltransferase_Eis"/>
</dbReference>
<dbReference type="PANTHER" id="PTHR37817">
    <property type="entry name" value="N-ACETYLTRANSFERASE EIS"/>
    <property type="match status" value="1"/>
</dbReference>
<dbReference type="Gene3D" id="3.40.630.30">
    <property type="match status" value="1"/>
</dbReference>
<dbReference type="Proteomes" id="UP000093309">
    <property type="component" value="Unassembled WGS sequence"/>
</dbReference>
<organism evidence="2 3">
    <name type="scientific">Paenibacillus pectinilyticus</name>
    <dbReference type="NCBI Taxonomy" id="512399"/>
    <lineage>
        <taxon>Bacteria</taxon>
        <taxon>Bacillati</taxon>
        <taxon>Bacillota</taxon>
        <taxon>Bacilli</taxon>
        <taxon>Bacillales</taxon>
        <taxon>Paenibacillaceae</taxon>
        <taxon>Paenibacillus</taxon>
    </lineage>
</organism>
<dbReference type="InterPro" id="IPR000182">
    <property type="entry name" value="GNAT_dom"/>
</dbReference>
<dbReference type="EMBL" id="LYPC01000030">
    <property type="protein sequence ID" value="OCT10561.1"/>
    <property type="molecule type" value="Genomic_DNA"/>
</dbReference>
<dbReference type="STRING" id="512399.A8709_22180"/>
<dbReference type="InterPro" id="IPR016181">
    <property type="entry name" value="Acyl_CoA_acyltransferase"/>
</dbReference>
<evidence type="ECO:0000313" key="2">
    <source>
        <dbReference type="EMBL" id="OCT10561.1"/>
    </source>
</evidence>
<dbReference type="PANTHER" id="PTHR37817:SF1">
    <property type="entry name" value="N-ACETYLTRANSFERASE EIS"/>
    <property type="match status" value="1"/>
</dbReference>
<evidence type="ECO:0000313" key="3">
    <source>
        <dbReference type="Proteomes" id="UP000093309"/>
    </source>
</evidence>
<keyword evidence="3" id="KW-1185">Reference proteome</keyword>
<dbReference type="SUPFAM" id="SSF55729">
    <property type="entry name" value="Acyl-CoA N-acyltransferases (Nat)"/>
    <property type="match status" value="1"/>
</dbReference>
<dbReference type="Pfam" id="PF13527">
    <property type="entry name" value="Acetyltransf_9"/>
    <property type="match status" value="1"/>
</dbReference>
<reference evidence="3" key="1">
    <citation type="submission" date="2016-05" db="EMBL/GenBank/DDBJ databases">
        <title>Paenibacillus oryzae. sp. nov., isolated from the rice root.</title>
        <authorList>
            <person name="Zhang J."/>
            <person name="Zhang X."/>
        </authorList>
    </citation>
    <scope>NUCLEOTIDE SEQUENCE [LARGE SCALE GENOMIC DNA]</scope>
    <source>
        <strain evidence="3">KCTC13222</strain>
    </source>
</reference>
<dbReference type="RefSeq" id="WP_065858904.1">
    <property type="nucleotide sequence ID" value="NZ_LYPC01000030.1"/>
</dbReference>